<accession>A0A1H6A8C7</accession>
<organism evidence="4 7">
    <name type="scientific">Saccharopolyspora kobensis</name>
    <dbReference type="NCBI Taxonomy" id="146035"/>
    <lineage>
        <taxon>Bacteria</taxon>
        <taxon>Bacillati</taxon>
        <taxon>Actinomycetota</taxon>
        <taxon>Actinomycetes</taxon>
        <taxon>Pseudonocardiales</taxon>
        <taxon>Pseudonocardiaceae</taxon>
        <taxon>Saccharopolyspora</taxon>
    </lineage>
</organism>
<dbReference type="PANTHER" id="PTHR44845">
    <property type="entry name" value="CARRIER DOMAIN-CONTAINING PROTEIN"/>
    <property type="match status" value="1"/>
</dbReference>
<accession>A0A1I1YQB2</accession>
<evidence type="ECO:0000313" key="4">
    <source>
        <dbReference type="EMBL" id="SEG43986.1"/>
    </source>
</evidence>
<dbReference type="Pfam" id="PF07993">
    <property type="entry name" value="NAD_binding_4"/>
    <property type="match status" value="1"/>
</dbReference>
<protein>
    <submittedName>
        <fullName evidence="4">Thioester reductase domain-containing protein</fullName>
    </submittedName>
</protein>
<evidence type="ECO:0000256" key="1">
    <source>
        <dbReference type="ARBA" id="ARBA00022450"/>
    </source>
</evidence>
<keyword evidence="2" id="KW-0597">Phosphoprotein</keyword>
<gene>
    <name evidence="4" type="ORF">SAMN02982929_02166</name>
    <name evidence="5" type="ORF">SAMN05216506_109230</name>
</gene>
<keyword evidence="1" id="KW-0596">Phosphopantetheine</keyword>
<proteinExistence type="predicted"/>
<dbReference type="PANTHER" id="PTHR44845:SF6">
    <property type="entry name" value="BETA-ALANINE-ACTIVATING ENZYME"/>
    <property type="match status" value="1"/>
</dbReference>
<name>A0A1H6A8C7_9PSEU</name>
<dbReference type="CDD" id="cd05235">
    <property type="entry name" value="SDR_e1"/>
    <property type="match status" value="1"/>
</dbReference>
<dbReference type="InterPro" id="IPR013120">
    <property type="entry name" value="FAR_NAD-bd"/>
</dbReference>
<evidence type="ECO:0000259" key="3">
    <source>
        <dbReference type="Pfam" id="PF07993"/>
    </source>
</evidence>
<evidence type="ECO:0000313" key="5">
    <source>
        <dbReference type="EMBL" id="SFE20353.1"/>
    </source>
</evidence>
<dbReference type="InterPro" id="IPR010080">
    <property type="entry name" value="Thioester_reductase-like_dom"/>
</dbReference>
<evidence type="ECO:0000313" key="6">
    <source>
        <dbReference type="Proteomes" id="UP000199690"/>
    </source>
</evidence>
<reference evidence="4" key="2">
    <citation type="submission" date="2016-10" db="EMBL/GenBank/DDBJ databases">
        <authorList>
            <person name="de Groot N.N."/>
        </authorList>
    </citation>
    <scope>NUCLEOTIDE SEQUENCE [LARGE SCALE GENOMIC DNA]</scope>
    <source>
        <strain evidence="4">ATCC 20501</strain>
    </source>
</reference>
<dbReference type="NCBIfam" id="TIGR01746">
    <property type="entry name" value="Thioester-redct"/>
    <property type="match status" value="1"/>
</dbReference>
<dbReference type="InterPro" id="IPR036291">
    <property type="entry name" value="NAD(P)-bd_dom_sf"/>
</dbReference>
<dbReference type="Gene3D" id="3.40.50.720">
    <property type="entry name" value="NAD(P)-binding Rossmann-like Domain"/>
    <property type="match status" value="1"/>
</dbReference>
<dbReference type="EMBL" id="FOME01000009">
    <property type="protein sequence ID" value="SFE20353.1"/>
    <property type="molecule type" value="Genomic_DNA"/>
</dbReference>
<dbReference type="AlphaFoldDB" id="A0A1H6A8C7"/>
<dbReference type="Proteomes" id="UP000199690">
    <property type="component" value="Unassembled WGS sequence"/>
</dbReference>
<evidence type="ECO:0000256" key="2">
    <source>
        <dbReference type="ARBA" id="ARBA00022553"/>
    </source>
</evidence>
<sequence>MSLRSVLLTGVTGSLGSRLCDELLRRTSATIYCLVRAEDEAAAVARLSGLPYAASERVVAVAGDVRSPELGLGDRAWDALAETIGAVFHCAATVNLQAPYDLLAPTNVGGTRVLASLAARSTELTGRPCDFHFVSTLGVFINLGNRGVEFVDETFVPTEDSAGELGYPTTKVVAERELRAAAERGELRLTVHRPGLITGDSRTGRTSDSDLLVPALQACLELGSVPDGAGETPADTVDTVARCIVELASRPAALGASYHLVRREPLPLMRAIDALGRRGHRLEAIPREEWWEMVQEHSLDSGNLTLAMMSEVSRYMFAVGRRTPRIRADATWAALTAAGVSAPPLDDALFDRVVGSLEADGKLAAPSETRTAVRI</sequence>
<feature type="domain" description="Thioester reductase (TE)" evidence="3">
    <location>
        <begin position="8"/>
        <end position="242"/>
    </location>
</feature>
<dbReference type="SMR" id="A0A1H6A8C7"/>
<evidence type="ECO:0000313" key="7">
    <source>
        <dbReference type="Proteomes" id="UP000236729"/>
    </source>
</evidence>
<reference evidence="6 7" key="1">
    <citation type="submission" date="2016-10" db="EMBL/GenBank/DDBJ databases">
        <authorList>
            <person name="Varghese N."/>
            <person name="Submissions S."/>
        </authorList>
    </citation>
    <scope>NUCLEOTIDE SEQUENCE [LARGE SCALE GENOMIC DNA]</scope>
    <source>
        <strain evidence="7">ATCC 20501</strain>
        <strain evidence="5 6">CGMCC 4.3529</strain>
    </source>
</reference>
<dbReference type="EMBL" id="FNVB01000003">
    <property type="protein sequence ID" value="SEG43986.1"/>
    <property type="molecule type" value="Genomic_DNA"/>
</dbReference>
<dbReference type="SUPFAM" id="SSF51735">
    <property type="entry name" value="NAD(P)-binding Rossmann-fold domains"/>
    <property type="match status" value="1"/>
</dbReference>
<keyword evidence="6" id="KW-1185">Reference proteome</keyword>
<dbReference type="Proteomes" id="UP000236729">
    <property type="component" value="Unassembled WGS sequence"/>
</dbReference>
<dbReference type="RefSeq" id="WP_093355809.1">
    <property type="nucleotide sequence ID" value="NZ_FNVB01000003.1"/>
</dbReference>